<protein>
    <submittedName>
        <fullName evidence="1">Phospholipid metabolism protein</fullName>
    </submittedName>
</protein>
<name>A0ACC2RGY7_9FUNG</name>
<gene>
    <name evidence="1" type="primary">UPS2_1</name>
    <name evidence="1" type="ORF">DSO57_1025835</name>
</gene>
<proteinExistence type="predicted"/>
<evidence type="ECO:0000313" key="2">
    <source>
        <dbReference type="Proteomes" id="UP001165960"/>
    </source>
</evidence>
<evidence type="ECO:0000313" key="1">
    <source>
        <dbReference type="EMBL" id="KAJ9049313.1"/>
    </source>
</evidence>
<reference evidence="1" key="1">
    <citation type="submission" date="2022-04" db="EMBL/GenBank/DDBJ databases">
        <title>Genome of the entomopathogenic fungus Entomophthora muscae.</title>
        <authorList>
            <person name="Elya C."/>
            <person name="Lovett B.R."/>
            <person name="Lee E."/>
            <person name="Macias A.M."/>
            <person name="Hajek A.E."/>
            <person name="De Bivort B.L."/>
            <person name="Kasson M.T."/>
            <person name="De Fine Licht H.H."/>
            <person name="Stajich J.E."/>
        </authorList>
    </citation>
    <scope>NUCLEOTIDE SEQUENCE</scope>
    <source>
        <strain evidence="1">Berkeley</strain>
    </source>
</reference>
<dbReference type="Proteomes" id="UP001165960">
    <property type="component" value="Unassembled WGS sequence"/>
</dbReference>
<keyword evidence="2" id="KW-1185">Reference proteome</keyword>
<dbReference type="EMBL" id="QTSX02007247">
    <property type="protein sequence ID" value="KAJ9049313.1"/>
    <property type="molecule type" value="Genomic_DNA"/>
</dbReference>
<comment type="caution">
    <text evidence="1">The sequence shown here is derived from an EMBL/GenBank/DDBJ whole genome shotgun (WGS) entry which is preliminary data.</text>
</comment>
<sequence>MKFFEADFLYSHSWENVTTAIWKKYPNDKVNHVLKIDTLSHSVDPTTGVLTVERLLTCKQKIPYLIQQLLGGNDISYVHEVAVINPKDKTFSANSVNLTFSNLMTVEESVQYRPDPSRVNSTLFKQQAQITALGGLSKLAGYVEDFSLTRFQNNAALGREALTSVLEKLFENKDRQYL</sequence>
<accession>A0ACC2RGY7</accession>
<organism evidence="1 2">
    <name type="scientific">Entomophthora muscae</name>
    <dbReference type="NCBI Taxonomy" id="34485"/>
    <lineage>
        <taxon>Eukaryota</taxon>
        <taxon>Fungi</taxon>
        <taxon>Fungi incertae sedis</taxon>
        <taxon>Zoopagomycota</taxon>
        <taxon>Entomophthoromycotina</taxon>
        <taxon>Entomophthoromycetes</taxon>
        <taxon>Entomophthorales</taxon>
        <taxon>Entomophthoraceae</taxon>
        <taxon>Entomophthora</taxon>
    </lineage>
</organism>